<proteinExistence type="predicted"/>
<evidence type="ECO:0000313" key="1">
    <source>
        <dbReference type="EMBL" id="AXC12085.1"/>
    </source>
</evidence>
<evidence type="ECO:0000313" key="2">
    <source>
        <dbReference type="Proteomes" id="UP000253606"/>
    </source>
</evidence>
<gene>
    <name evidence="1" type="ORF">ACPOL_2777</name>
</gene>
<sequence length="38" mass="4360">MRKYKECSFQTDLPALKAELFTDLTALSTTLLLRVKLT</sequence>
<reference evidence="1 2" key="1">
    <citation type="journal article" date="2018" name="Front. Microbiol.">
        <title>Hydrolytic Capabilities as a Key to Environmental Success: Chitinolytic and Cellulolytic Acidobacteria From Acidic Sub-arctic Soils and Boreal Peatlands.</title>
        <authorList>
            <person name="Belova S.E."/>
            <person name="Ravin N.V."/>
            <person name="Pankratov T.A."/>
            <person name="Rakitin A.L."/>
            <person name="Ivanova A.A."/>
            <person name="Beletsky A.V."/>
            <person name="Mardanov A.V."/>
            <person name="Sinninghe Damste J.S."/>
            <person name="Dedysh S.N."/>
        </authorList>
    </citation>
    <scope>NUCLEOTIDE SEQUENCE [LARGE SCALE GENOMIC DNA]</scope>
    <source>
        <strain evidence="1 2">SBC82</strain>
    </source>
</reference>
<protein>
    <submittedName>
        <fullName evidence="1">Uncharacterized protein</fullName>
    </submittedName>
</protein>
<organism evidence="1 2">
    <name type="scientific">Acidisarcina polymorpha</name>
    <dbReference type="NCBI Taxonomy" id="2211140"/>
    <lineage>
        <taxon>Bacteria</taxon>
        <taxon>Pseudomonadati</taxon>
        <taxon>Acidobacteriota</taxon>
        <taxon>Terriglobia</taxon>
        <taxon>Terriglobales</taxon>
        <taxon>Acidobacteriaceae</taxon>
        <taxon>Acidisarcina</taxon>
    </lineage>
</organism>
<dbReference type="EMBL" id="CP030840">
    <property type="protein sequence ID" value="AXC12085.1"/>
    <property type="molecule type" value="Genomic_DNA"/>
</dbReference>
<dbReference type="KEGG" id="abas:ACPOL_2777"/>
<dbReference type="AlphaFoldDB" id="A0A2Z5G0B7"/>
<name>A0A2Z5G0B7_9BACT</name>
<accession>A0A2Z5G0B7</accession>
<keyword evidence="2" id="KW-1185">Reference proteome</keyword>
<dbReference type="Proteomes" id="UP000253606">
    <property type="component" value="Chromosome"/>
</dbReference>